<accession>A0A1H0N362</accession>
<evidence type="ECO:0000313" key="2">
    <source>
        <dbReference type="Proteomes" id="UP000198741"/>
    </source>
</evidence>
<protein>
    <recommendedName>
        <fullName evidence="3">Barstar (Barnase inhibitor)</fullName>
    </recommendedName>
</protein>
<name>A0A1H0N362_9ACTN</name>
<sequence length="146" mass="15872">MTSFPLALTDLTTLVDDRIYESQWRPQLDRAGVYLLEIDVRHVSRREDFFDCAATGLGLGPDERLRKWSGLEDRIWGALAEHPADSGALVLRHADAMAGPALGDLLQAVGVFTDLAKAVGPGHEGSFPRDVQLFVILTGSGDSFPP</sequence>
<dbReference type="Proteomes" id="UP000198741">
    <property type="component" value="Chromosome I"/>
</dbReference>
<dbReference type="OrthoDB" id="9806902at2"/>
<reference evidence="1 2" key="1">
    <citation type="submission" date="2016-10" db="EMBL/GenBank/DDBJ databases">
        <authorList>
            <person name="de Groot N.N."/>
        </authorList>
    </citation>
    <scope>NUCLEOTIDE SEQUENCE [LARGE SCALE GENOMIC DNA]</scope>
    <source>
        <strain evidence="2">P4-7,KCTC 19426,CECT 7604</strain>
    </source>
</reference>
<evidence type="ECO:0008006" key="3">
    <source>
        <dbReference type="Google" id="ProtNLM"/>
    </source>
</evidence>
<gene>
    <name evidence="1" type="ORF">SAMN04515671_2183</name>
</gene>
<dbReference type="AlphaFoldDB" id="A0A1H0N362"/>
<keyword evidence="2" id="KW-1185">Reference proteome</keyword>
<evidence type="ECO:0000313" key="1">
    <source>
        <dbReference type="EMBL" id="SDO87164.1"/>
    </source>
</evidence>
<dbReference type="EMBL" id="LT629710">
    <property type="protein sequence ID" value="SDO87164.1"/>
    <property type="molecule type" value="Genomic_DNA"/>
</dbReference>
<dbReference type="RefSeq" id="WP_090475970.1">
    <property type="nucleotide sequence ID" value="NZ_LT629710.1"/>
</dbReference>
<proteinExistence type="predicted"/>
<organism evidence="1 2">
    <name type="scientific">Nakamurella panacisegetis</name>
    <dbReference type="NCBI Taxonomy" id="1090615"/>
    <lineage>
        <taxon>Bacteria</taxon>
        <taxon>Bacillati</taxon>
        <taxon>Actinomycetota</taxon>
        <taxon>Actinomycetes</taxon>
        <taxon>Nakamurellales</taxon>
        <taxon>Nakamurellaceae</taxon>
        <taxon>Nakamurella</taxon>
    </lineage>
</organism>